<feature type="region of interest" description="Disordered" evidence="1">
    <location>
        <begin position="495"/>
        <end position="519"/>
    </location>
</feature>
<gene>
    <name evidence="3" type="primary">CSON002605</name>
</gene>
<evidence type="ECO:0000256" key="2">
    <source>
        <dbReference type="SAM" id="SignalP"/>
    </source>
</evidence>
<dbReference type="AlphaFoldDB" id="A0A336MXA7"/>
<dbReference type="EMBL" id="UFQT01001434">
    <property type="protein sequence ID" value="SSX30548.1"/>
    <property type="molecule type" value="Genomic_DNA"/>
</dbReference>
<reference evidence="3" key="1">
    <citation type="submission" date="2018-07" db="EMBL/GenBank/DDBJ databases">
        <authorList>
            <person name="Quirk P.G."/>
            <person name="Krulwich T.A."/>
        </authorList>
    </citation>
    <scope>NUCLEOTIDE SEQUENCE</scope>
</reference>
<feature type="signal peptide" evidence="2">
    <location>
        <begin position="1"/>
        <end position="21"/>
    </location>
</feature>
<proteinExistence type="predicted"/>
<evidence type="ECO:0000313" key="3">
    <source>
        <dbReference type="EMBL" id="SSX30548.1"/>
    </source>
</evidence>
<organism evidence="3">
    <name type="scientific">Culicoides sonorensis</name>
    <name type="common">Biting midge</name>
    <dbReference type="NCBI Taxonomy" id="179676"/>
    <lineage>
        <taxon>Eukaryota</taxon>
        <taxon>Metazoa</taxon>
        <taxon>Ecdysozoa</taxon>
        <taxon>Arthropoda</taxon>
        <taxon>Hexapoda</taxon>
        <taxon>Insecta</taxon>
        <taxon>Pterygota</taxon>
        <taxon>Neoptera</taxon>
        <taxon>Endopterygota</taxon>
        <taxon>Diptera</taxon>
        <taxon>Nematocera</taxon>
        <taxon>Chironomoidea</taxon>
        <taxon>Ceratopogonidae</taxon>
        <taxon>Ceratopogoninae</taxon>
        <taxon>Culicoides</taxon>
        <taxon>Monoculicoides</taxon>
    </lineage>
</organism>
<protein>
    <submittedName>
        <fullName evidence="3">CSON002605 protein</fullName>
    </submittedName>
</protein>
<feature type="region of interest" description="Disordered" evidence="1">
    <location>
        <begin position="233"/>
        <end position="307"/>
    </location>
</feature>
<feature type="compositionally biased region" description="Low complexity" evidence="1">
    <location>
        <begin position="233"/>
        <end position="264"/>
    </location>
</feature>
<accession>A0A336MXA7</accession>
<name>A0A336MXA7_CULSO</name>
<evidence type="ECO:0000256" key="1">
    <source>
        <dbReference type="SAM" id="MobiDB-lite"/>
    </source>
</evidence>
<feature type="chain" id="PRO_5016464171" evidence="2">
    <location>
        <begin position="22"/>
        <end position="519"/>
    </location>
</feature>
<dbReference type="VEuPathDB" id="VectorBase:CSON002605"/>
<feature type="compositionally biased region" description="Acidic residues" evidence="1">
    <location>
        <begin position="267"/>
        <end position="276"/>
    </location>
</feature>
<sequence>MLGLTKWRLLTIVAGILLAQAIESPNNEYSNSLIGSSLSSSNSKISSSIDSQQQQQHQETASFVNAQLGLKLEEFGLSGADQDIPAVPVISRQSAKNLLPPYQKFSIVDNIRYVDSKTRNSRGMPETFGSFRIINNNKSIADDISNLNDNSDDLVQRRFDSSFSSSSEMPYQFNQNDNNNNNTLNSLQHNYYIPNKTGNRDKNININNNMQLTTTNPFIQQINDDIIGQIQSESNYNNNNNHHNNNNRTSPLSSTTSTSTSQTTFNDESDLGDYDYVEPSARRSGFRFPSDARNSKFVPQGYSEDNPGFAETLSNQHRPFLDEHLMNQDSLKDHNEPAKLAELLGRNRFNAAVLGTDDPILAEASSNHQIRILPGIVPDSLAQESDLNQNVQRQSIRTYPTIYYQGDFRPSRHYFPPKIYTEAQDFSQVIAAASAKSKFPPVSTWKSRTPRVIFPIPDGISSGAGIASSPYSNDNIVFRDQNFGINDLQAVQDVRNDFDVGDSPEESAPAPSKDKGRLK</sequence>
<keyword evidence="2" id="KW-0732">Signal</keyword>